<dbReference type="NCBIfam" id="TIGR02937">
    <property type="entry name" value="sigma70-ECF"/>
    <property type="match status" value="1"/>
</dbReference>
<dbReference type="Pfam" id="PF08281">
    <property type="entry name" value="Sigma70_r4_2"/>
    <property type="match status" value="1"/>
</dbReference>
<protein>
    <submittedName>
        <fullName evidence="8">RNA polymerase subunit sigma-24</fullName>
    </submittedName>
</protein>
<dbReference type="RefSeq" id="WP_053201085.1">
    <property type="nucleotide sequence ID" value="NZ_CP011409.1"/>
</dbReference>
<evidence type="ECO:0000256" key="4">
    <source>
        <dbReference type="ARBA" id="ARBA00023125"/>
    </source>
</evidence>
<evidence type="ECO:0000256" key="3">
    <source>
        <dbReference type="ARBA" id="ARBA00023082"/>
    </source>
</evidence>
<dbReference type="SUPFAM" id="SSF88946">
    <property type="entry name" value="Sigma2 domain of RNA polymerase sigma factors"/>
    <property type="match status" value="1"/>
</dbReference>
<reference evidence="9" key="1">
    <citation type="journal article" date="2015" name="Genome Announc.">
        <title>Complete Genome Sequence of Herbaspirillum hiltneri N3 (DSM 17495), Isolated from Surface-Sterilized Wheat Roots.</title>
        <authorList>
            <person name="Guizelini D."/>
            <person name="Saizaki P.M."/>
            <person name="Coimbra N.A."/>
            <person name="Weiss V.A."/>
            <person name="Faoro H."/>
            <person name="Sfeir M.Z."/>
            <person name="Baura V.A."/>
            <person name="Monteiro R.A."/>
            <person name="Chubatsu L.S."/>
            <person name="Souza E.M."/>
            <person name="Cruz L.M."/>
            <person name="Pedrosa F.O."/>
            <person name="Raittz R.T."/>
            <person name="Marchaukoski J.N."/>
            <person name="Steffens M.B."/>
        </authorList>
    </citation>
    <scope>NUCLEOTIDE SEQUENCE [LARGE SCALE GENOMIC DNA]</scope>
    <source>
        <strain evidence="9">N3</strain>
    </source>
</reference>
<comment type="similarity">
    <text evidence="1">Belongs to the sigma-70 factor family. ECF subfamily.</text>
</comment>
<dbReference type="EMBL" id="CP011409">
    <property type="protein sequence ID" value="AKZ65052.1"/>
    <property type="molecule type" value="Genomic_DNA"/>
</dbReference>
<name>A0ABN4I295_9BURK</name>
<dbReference type="InterPro" id="IPR036388">
    <property type="entry name" value="WH-like_DNA-bd_sf"/>
</dbReference>
<dbReference type="Pfam" id="PF04542">
    <property type="entry name" value="Sigma70_r2"/>
    <property type="match status" value="1"/>
</dbReference>
<dbReference type="SUPFAM" id="SSF88659">
    <property type="entry name" value="Sigma3 and sigma4 domains of RNA polymerase sigma factors"/>
    <property type="match status" value="1"/>
</dbReference>
<proteinExistence type="inferred from homology"/>
<evidence type="ECO:0000256" key="2">
    <source>
        <dbReference type="ARBA" id="ARBA00023015"/>
    </source>
</evidence>
<dbReference type="Gene3D" id="1.10.10.10">
    <property type="entry name" value="Winged helix-like DNA-binding domain superfamily/Winged helix DNA-binding domain"/>
    <property type="match status" value="1"/>
</dbReference>
<dbReference type="InterPro" id="IPR013249">
    <property type="entry name" value="RNA_pol_sigma70_r4_t2"/>
</dbReference>
<dbReference type="InterPro" id="IPR013324">
    <property type="entry name" value="RNA_pol_sigma_r3/r4-like"/>
</dbReference>
<dbReference type="InterPro" id="IPR007627">
    <property type="entry name" value="RNA_pol_sigma70_r2"/>
</dbReference>
<accession>A0ABN4I295</accession>
<sequence length="194" mass="22341">METTLPSKPMAEADNNNAHITDMVLRERSRLRNFIRTRVPDPSDAEDILQDVFYELVEACRLPEPIEQVGAWMFRVARNRIVDRFRKKREQALPVSGDGEEDEDDGWLEQLLPDTDAGPEAAYARSLLLAELHDALEELPAEQRDVFIAHELERRSFKELSAETGVGVNTLLARKRYAVLHLRSRLQTLYDELE</sequence>
<keyword evidence="9" id="KW-1185">Reference proteome</keyword>
<evidence type="ECO:0000313" key="8">
    <source>
        <dbReference type="EMBL" id="AKZ65052.1"/>
    </source>
</evidence>
<keyword evidence="5" id="KW-0804">Transcription</keyword>
<evidence type="ECO:0000259" key="7">
    <source>
        <dbReference type="Pfam" id="PF08281"/>
    </source>
</evidence>
<evidence type="ECO:0000259" key="6">
    <source>
        <dbReference type="Pfam" id="PF04542"/>
    </source>
</evidence>
<dbReference type="Gene3D" id="1.10.1740.10">
    <property type="match status" value="1"/>
</dbReference>
<evidence type="ECO:0000313" key="9">
    <source>
        <dbReference type="Proteomes" id="UP000063429"/>
    </source>
</evidence>
<dbReference type="PANTHER" id="PTHR43133">
    <property type="entry name" value="RNA POLYMERASE ECF-TYPE SIGMA FACTO"/>
    <property type="match status" value="1"/>
</dbReference>
<dbReference type="InterPro" id="IPR013325">
    <property type="entry name" value="RNA_pol_sigma_r2"/>
</dbReference>
<evidence type="ECO:0000256" key="1">
    <source>
        <dbReference type="ARBA" id="ARBA00010641"/>
    </source>
</evidence>
<organism evidence="8 9">
    <name type="scientific">Herbaspirillum hiltneri N3</name>
    <dbReference type="NCBI Taxonomy" id="1262470"/>
    <lineage>
        <taxon>Bacteria</taxon>
        <taxon>Pseudomonadati</taxon>
        <taxon>Pseudomonadota</taxon>
        <taxon>Betaproteobacteria</taxon>
        <taxon>Burkholderiales</taxon>
        <taxon>Oxalobacteraceae</taxon>
        <taxon>Herbaspirillum</taxon>
    </lineage>
</organism>
<evidence type="ECO:0000256" key="5">
    <source>
        <dbReference type="ARBA" id="ARBA00023163"/>
    </source>
</evidence>
<keyword evidence="3" id="KW-0731">Sigma factor</keyword>
<dbReference type="InterPro" id="IPR014284">
    <property type="entry name" value="RNA_pol_sigma-70_dom"/>
</dbReference>
<dbReference type="InterPro" id="IPR039425">
    <property type="entry name" value="RNA_pol_sigma-70-like"/>
</dbReference>
<feature type="domain" description="RNA polymerase sigma factor 70 region 4 type 2" evidence="7">
    <location>
        <begin position="130"/>
        <end position="170"/>
    </location>
</feature>
<dbReference type="Proteomes" id="UP000063429">
    <property type="component" value="Chromosome"/>
</dbReference>
<feature type="domain" description="RNA polymerase sigma-70 region 2" evidence="6">
    <location>
        <begin position="24"/>
        <end position="89"/>
    </location>
</feature>
<gene>
    <name evidence="8" type="ORF">F506_00085</name>
</gene>
<dbReference type="PANTHER" id="PTHR43133:SF8">
    <property type="entry name" value="RNA POLYMERASE SIGMA FACTOR HI_1459-RELATED"/>
    <property type="match status" value="1"/>
</dbReference>
<keyword evidence="4" id="KW-0238">DNA-binding</keyword>
<keyword evidence="2" id="KW-0805">Transcription regulation</keyword>